<dbReference type="Gene3D" id="3.40.50.300">
    <property type="entry name" value="P-loop containing nucleotide triphosphate hydrolases"/>
    <property type="match status" value="1"/>
</dbReference>
<organism evidence="2 3">
    <name type="scientific">Coprobacter fastidiosus</name>
    <dbReference type="NCBI Taxonomy" id="1099853"/>
    <lineage>
        <taxon>Bacteria</taxon>
        <taxon>Pseudomonadati</taxon>
        <taxon>Bacteroidota</taxon>
        <taxon>Bacteroidia</taxon>
        <taxon>Bacteroidales</taxon>
        <taxon>Barnesiellaceae</taxon>
        <taxon>Coprobacter</taxon>
    </lineage>
</organism>
<proteinExistence type="predicted"/>
<dbReference type="InterPro" id="IPR052026">
    <property type="entry name" value="ExeA_AAA_ATPase_DNA-bind"/>
</dbReference>
<dbReference type="Gene3D" id="1.10.260.40">
    <property type="entry name" value="lambda repressor-like DNA-binding domains"/>
    <property type="match status" value="1"/>
</dbReference>
<dbReference type="InterPro" id="IPR001387">
    <property type="entry name" value="Cro/C1-type_HTH"/>
</dbReference>
<dbReference type="EMBL" id="DNWC01000171">
    <property type="protein sequence ID" value="HBJ10096.1"/>
    <property type="molecule type" value="Genomic_DNA"/>
</dbReference>
<dbReference type="SUPFAM" id="SSF47413">
    <property type="entry name" value="lambda repressor-like DNA-binding domains"/>
    <property type="match status" value="1"/>
</dbReference>
<feature type="domain" description="HTH cro/C1-type" evidence="1">
    <location>
        <begin position="19"/>
        <end position="47"/>
    </location>
</feature>
<reference evidence="2 3" key="1">
    <citation type="journal article" date="2018" name="Nat. Biotechnol.">
        <title>A standardized bacterial taxonomy based on genome phylogeny substantially revises the tree of life.</title>
        <authorList>
            <person name="Parks D.H."/>
            <person name="Chuvochina M."/>
            <person name="Waite D.W."/>
            <person name="Rinke C."/>
            <person name="Skarshewski A."/>
            <person name="Chaumeil P.A."/>
            <person name="Hugenholtz P."/>
        </authorList>
    </citation>
    <scope>NUCLEOTIDE SEQUENCE [LARGE SCALE GENOMIC DNA]</scope>
    <source>
        <strain evidence="2">UBA11482</strain>
    </source>
</reference>
<dbReference type="InterPro" id="IPR049945">
    <property type="entry name" value="AAA_22"/>
</dbReference>
<dbReference type="InterPro" id="IPR027417">
    <property type="entry name" value="P-loop_NTPase"/>
</dbReference>
<dbReference type="GO" id="GO:0016887">
    <property type="term" value="F:ATP hydrolysis activity"/>
    <property type="evidence" value="ECO:0007669"/>
    <property type="project" value="InterPro"/>
</dbReference>
<evidence type="ECO:0000313" key="3">
    <source>
        <dbReference type="Proteomes" id="UP000262954"/>
    </source>
</evidence>
<sequence>MTDDLKQKIATACESYITEKGISRNELARISGVNPAYISAIMSGEYNYKNSRTGVLSPIADRWFTLLANAVGYKLQKEYWPFVKTQQFVEIIAELEDAKACAYTRALIGETGCGKTYTIERFRAANPIGCYVVKCHKYYTLRDIVDKIMDAVGINEPGNISKKLDRINIELWRMYRCGQHPIIILDEAENLTLSAIQMLKALYDFLKNACAIVLIGTNQLVKTLNRMRELDKPGAPQFYRRIKAGIRNITPCDPLFSAFLESIEDKGLKKLLINTCDNYGELSDYLTPVLREADRVNQPLTESLFRIVNKLSI</sequence>
<comment type="caution">
    <text evidence="2">The sequence shown here is derived from an EMBL/GenBank/DDBJ whole genome shotgun (WGS) entry which is preliminary data.</text>
</comment>
<evidence type="ECO:0000313" key="2">
    <source>
        <dbReference type="EMBL" id="HBJ10096.1"/>
    </source>
</evidence>
<dbReference type="Pfam" id="PF13401">
    <property type="entry name" value="AAA_22"/>
    <property type="match status" value="1"/>
</dbReference>
<protein>
    <recommendedName>
        <fullName evidence="1">HTH cro/C1-type domain-containing protein</fullName>
    </recommendedName>
</protein>
<dbReference type="SUPFAM" id="SSF52540">
    <property type="entry name" value="P-loop containing nucleoside triphosphate hydrolases"/>
    <property type="match status" value="1"/>
</dbReference>
<dbReference type="Proteomes" id="UP000262954">
    <property type="component" value="Unassembled WGS sequence"/>
</dbReference>
<dbReference type="GO" id="GO:0003677">
    <property type="term" value="F:DNA binding"/>
    <property type="evidence" value="ECO:0007669"/>
    <property type="project" value="InterPro"/>
</dbReference>
<dbReference type="PANTHER" id="PTHR35894">
    <property type="entry name" value="GENERAL SECRETION PATHWAY PROTEIN A-RELATED"/>
    <property type="match status" value="1"/>
</dbReference>
<evidence type="ECO:0000259" key="1">
    <source>
        <dbReference type="PROSITE" id="PS50943"/>
    </source>
</evidence>
<gene>
    <name evidence="2" type="ORF">DDY73_13945</name>
</gene>
<dbReference type="CDD" id="cd00093">
    <property type="entry name" value="HTH_XRE"/>
    <property type="match status" value="1"/>
</dbReference>
<name>A0A354M6F7_9BACT</name>
<dbReference type="InterPro" id="IPR010982">
    <property type="entry name" value="Lambda_DNA-bd_dom_sf"/>
</dbReference>
<dbReference type="PROSITE" id="PS50943">
    <property type="entry name" value="HTH_CROC1"/>
    <property type="match status" value="1"/>
</dbReference>
<dbReference type="PANTHER" id="PTHR35894:SF5">
    <property type="entry name" value="MU-LIKE PROPHAGE FLUMU DNA TRANSPOSITION PROTEIN B"/>
    <property type="match status" value="1"/>
</dbReference>
<accession>A0A354M6F7</accession>
<dbReference type="AlphaFoldDB" id="A0A354M6F7"/>